<feature type="domain" description="ABC3 transporter permease C-terminal" evidence="8">
    <location>
        <begin position="267"/>
        <end position="382"/>
    </location>
</feature>
<dbReference type="Pfam" id="PF02687">
    <property type="entry name" value="FtsX"/>
    <property type="match status" value="1"/>
</dbReference>
<evidence type="ECO:0000259" key="8">
    <source>
        <dbReference type="Pfam" id="PF02687"/>
    </source>
</evidence>
<keyword evidence="3 7" id="KW-0812">Transmembrane</keyword>
<dbReference type="PROSITE" id="PS51257">
    <property type="entry name" value="PROKAR_LIPOPROTEIN"/>
    <property type="match status" value="1"/>
</dbReference>
<name>A0A0F9CZI1_9ZZZZ</name>
<feature type="transmembrane region" description="Helical" evidence="7">
    <location>
        <begin position="351"/>
        <end position="372"/>
    </location>
</feature>
<comment type="caution">
    <text evidence="10">The sequence shown here is derived from an EMBL/GenBank/DDBJ whole genome shotgun (WGS) entry which is preliminary data.</text>
</comment>
<organism evidence="10">
    <name type="scientific">marine sediment metagenome</name>
    <dbReference type="NCBI Taxonomy" id="412755"/>
    <lineage>
        <taxon>unclassified sequences</taxon>
        <taxon>metagenomes</taxon>
        <taxon>ecological metagenomes</taxon>
    </lineage>
</organism>
<accession>A0A0F9CZI1</accession>
<dbReference type="AlphaFoldDB" id="A0A0F9CZI1"/>
<evidence type="ECO:0000256" key="2">
    <source>
        <dbReference type="ARBA" id="ARBA00022475"/>
    </source>
</evidence>
<reference evidence="10" key="1">
    <citation type="journal article" date="2015" name="Nature">
        <title>Complex archaea that bridge the gap between prokaryotes and eukaryotes.</title>
        <authorList>
            <person name="Spang A."/>
            <person name="Saw J.H."/>
            <person name="Jorgensen S.L."/>
            <person name="Zaremba-Niedzwiedzka K."/>
            <person name="Martijn J."/>
            <person name="Lind A.E."/>
            <person name="van Eijk R."/>
            <person name="Schleper C."/>
            <person name="Guy L."/>
            <person name="Ettema T.J."/>
        </authorList>
    </citation>
    <scope>NUCLEOTIDE SEQUENCE</scope>
</reference>
<gene>
    <name evidence="10" type="ORF">LCGC14_2549830</name>
</gene>
<evidence type="ECO:0000256" key="7">
    <source>
        <dbReference type="SAM" id="Phobius"/>
    </source>
</evidence>
<feature type="transmembrane region" description="Helical" evidence="7">
    <location>
        <begin position="20"/>
        <end position="39"/>
    </location>
</feature>
<dbReference type="InterPro" id="IPR050250">
    <property type="entry name" value="Macrolide_Exporter_MacB"/>
</dbReference>
<feature type="transmembrane region" description="Helical" evidence="7">
    <location>
        <begin position="317"/>
        <end position="339"/>
    </location>
</feature>
<evidence type="ECO:0000256" key="6">
    <source>
        <dbReference type="ARBA" id="ARBA00038076"/>
    </source>
</evidence>
<protein>
    <recommendedName>
        <fullName evidence="11">ABC3 transporter permease protein domain-containing protein</fullName>
    </recommendedName>
</protein>
<sequence>MRTIDFVTKESLRRPRKSVAGVLFILLGISIFVACQTINKALHDRVKEQLLRFGANIIVQPKGQPFDLYSGTTKGGILLPEDYVDKIESIEHKKMLIAVSPKLYERFEVRGKSLLVVGIKPDERKAKPWWMIGNSVVTDEFPATDEFPLDNQILLGHYAAASLGQEISELKLDNKVFKVSGVLDETGSPDDFMAFVSLASLQKLVRKVGMVNLIEVSTSCIACKAMDIYTVTEEIDKALPPDAKVMAVKQIAEAQMGTLKKIMRFTMIIYLVVIVLCAFLLVNYMSSAVDERRREIGMLLAMGMDPRKIQVIFVSKVLIFAVIGALLGYITGSGISIFLGPLIAETKVLPIPNLLLISFAIAFALGIISSIIPARRISKLDPVEALREM</sequence>
<evidence type="ECO:0000259" key="9">
    <source>
        <dbReference type="Pfam" id="PF12704"/>
    </source>
</evidence>
<keyword evidence="2" id="KW-1003">Cell membrane</keyword>
<dbReference type="GO" id="GO:0022857">
    <property type="term" value="F:transmembrane transporter activity"/>
    <property type="evidence" value="ECO:0007669"/>
    <property type="project" value="TreeGrafter"/>
</dbReference>
<feature type="domain" description="MacB-like periplasmic core" evidence="9">
    <location>
        <begin position="22"/>
        <end position="205"/>
    </location>
</feature>
<dbReference type="GO" id="GO:0005886">
    <property type="term" value="C:plasma membrane"/>
    <property type="evidence" value="ECO:0007669"/>
    <property type="project" value="UniProtKB-SubCell"/>
</dbReference>
<dbReference type="PANTHER" id="PTHR30572:SF4">
    <property type="entry name" value="ABC TRANSPORTER PERMEASE YTRF"/>
    <property type="match status" value="1"/>
</dbReference>
<dbReference type="PANTHER" id="PTHR30572">
    <property type="entry name" value="MEMBRANE COMPONENT OF TRANSPORTER-RELATED"/>
    <property type="match status" value="1"/>
</dbReference>
<comment type="similarity">
    <text evidence="6">Belongs to the ABC-4 integral membrane protein family.</text>
</comment>
<evidence type="ECO:0000256" key="4">
    <source>
        <dbReference type="ARBA" id="ARBA00022989"/>
    </source>
</evidence>
<dbReference type="InterPro" id="IPR003838">
    <property type="entry name" value="ABC3_permease_C"/>
</dbReference>
<evidence type="ECO:0008006" key="11">
    <source>
        <dbReference type="Google" id="ProtNLM"/>
    </source>
</evidence>
<dbReference type="Pfam" id="PF12704">
    <property type="entry name" value="MacB_PCD"/>
    <property type="match status" value="1"/>
</dbReference>
<dbReference type="EMBL" id="LAZR01041815">
    <property type="protein sequence ID" value="KKL11036.1"/>
    <property type="molecule type" value="Genomic_DNA"/>
</dbReference>
<comment type="subcellular location">
    <subcellularLocation>
        <location evidence="1">Cell membrane</location>
        <topology evidence="1">Multi-pass membrane protein</topology>
    </subcellularLocation>
</comment>
<evidence type="ECO:0000313" key="10">
    <source>
        <dbReference type="EMBL" id="KKL11036.1"/>
    </source>
</evidence>
<evidence type="ECO:0000256" key="3">
    <source>
        <dbReference type="ARBA" id="ARBA00022692"/>
    </source>
</evidence>
<dbReference type="InterPro" id="IPR025857">
    <property type="entry name" value="MacB_PCD"/>
</dbReference>
<keyword evidence="5 7" id="KW-0472">Membrane</keyword>
<feature type="transmembrane region" description="Helical" evidence="7">
    <location>
        <begin position="262"/>
        <end position="284"/>
    </location>
</feature>
<evidence type="ECO:0000256" key="5">
    <source>
        <dbReference type="ARBA" id="ARBA00023136"/>
    </source>
</evidence>
<proteinExistence type="inferred from homology"/>
<keyword evidence="4 7" id="KW-1133">Transmembrane helix</keyword>
<evidence type="ECO:0000256" key="1">
    <source>
        <dbReference type="ARBA" id="ARBA00004651"/>
    </source>
</evidence>